<evidence type="ECO:0000313" key="3">
    <source>
        <dbReference type="EMBL" id="KAF2499748.1"/>
    </source>
</evidence>
<name>A0A6A6R4V2_9PEZI</name>
<feature type="region of interest" description="Disordered" evidence="2">
    <location>
        <begin position="326"/>
        <end position="423"/>
    </location>
</feature>
<feature type="region of interest" description="Disordered" evidence="2">
    <location>
        <begin position="575"/>
        <end position="594"/>
    </location>
</feature>
<feature type="compositionally biased region" description="Polar residues" evidence="2">
    <location>
        <begin position="403"/>
        <end position="422"/>
    </location>
</feature>
<feature type="compositionally biased region" description="Polar residues" evidence="2">
    <location>
        <begin position="757"/>
        <end position="785"/>
    </location>
</feature>
<keyword evidence="1" id="KW-0175">Coiled coil</keyword>
<gene>
    <name evidence="3" type="ORF">BU16DRAFT_615137</name>
</gene>
<feature type="compositionally biased region" description="Low complexity" evidence="2">
    <location>
        <begin position="1023"/>
        <end position="1034"/>
    </location>
</feature>
<protein>
    <recommendedName>
        <fullName evidence="5">Fungal N-terminal domain-containing protein</fullName>
    </recommendedName>
</protein>
<feature type="region of interest" description="Disordered" evidence="2">
    <location>
        <begin position="1015"/>
        <end position="1034"/>
    </location>
</feature>
<reference evidence="3" key="1">
    <citation type="journal article" date="2020" name="Stud. Mycol.">
        <title>101 Dothideomycetes genomes: a test case for predicting lifestyles and emergence of pathogens.</title>
        <authorList>
            <person name="Haridas S."/>
            <person name="Albert R."/>
            <person name="Binder M."/>
            <person name="Bloem J."/>
            <person name="Labutti K."/>
            <person name="Salamov A."/>
            <person name="Andreopoulos B."/>
            <person name="Baker S."/>
            <person name="Barry K."/>
            <person name="Bills G."/>
            <person name="Bluhm B."/>
            <person name="Cannon C."/>
            <person name="Castanera R."/>
            <person name="Culley D."/>
            <person name="Daum C."/>
            <person name="Ezra D."/>
            <person name="Gonzalez J."/>
            <person name="Henrissat B."/>
            <person name="Kuo A."/>
            <person name="Liang C."/>
            <person name="Lipzen A."/>
            <person name="Lutzoni F."/>
            <person name="Magnuson J."/>
            <person name="Mondo S."/>
            <person name="Nolan M."/>
            <person name="Ohm R."/>
            <person name="Pangilinan J."/>
            <person name="Park H.-J."/>
            <person name="Ramirez L."/>
            <person name="Alfaro M."/>
            <person name="Sun H."/>
            <person name="Tritt A."/>
            <person name="Yoshinaga Y."/>
            <person name="Zwiers L.-H."/>
            <person name="Turgeon B."/>
            <person name="Goodwin S."/>
            <person name="Spatafora J."/>
            <person name="Crous P."/>
            <person name="Grigoriev I."/>
        </authorList>
    </citation>
    <scope>NUCLEOTIDE SEQUENCE</scope>
    <source>
        <strain evidence="3">CBS 269.34</strain>
    </source>
</reference>
<evidence type="ECO:0000313" key="4">
    <source>
        <dbReference type="Proteomes" id="UP000799750"/>
    </source>
</evidence>
<dbReference type="Proteomes" id="UP000799750">
    <property type="component" value="Unassembled WGS sequence"/>
</dbReference>
<dbReference type="OrthoDB" id="3946060at2759"/>
<evidence type="ECO:0000256" key="2">
    <source>
        <dbReference type="SAM" id="MobiDB-lite"/>
    </source>
</evidence>
<organism evidence="3 4">
    <name type="scientific">Lophium mytilinum</name>
    <dbReference type="NCBI Taxonomy" id="390894"/>
    <lineage>
        <taxon>Eukaryota</taxon>
        <taxon>Fungi</taxon>
        <taxon>Dikarya</taxon>
        <taxon>Ascomycota</taxon>
        <taxon>Pezizomycotina</taxon>
        <taxon>Dothideomycetes</taxon>
        <taxon>Pleosporomycetidae</taxon>
        <taxon>Mytilinidiales</taxon>
        <taxon>Mytilinidiaceae</taxon>
        <taxon>Lophium</taxon>
    </lineage>
</organism>
<dbReference type="EMBL" id="MU004184">
    <property type="protein sequence ID" value="KAF2499748.1"/>
    <property type="molecule type" value="Genomic_DNA"/>
</dbReference>
<proteinExistence type="predicted"/>
<feature type="compositionally biased region" description="Basic and acidic residues" evidence="2">
    <location>
        <begin position="348"/>
        <end position="358"/>
    </location>
</feature>
<feature type="region of interest" description="Disordered" evidence="2">
    <location>
        <begin position="755"/>
        <end position="790"/>
    </location>
</feature>
<evidence type="ECO:0000256" key="1">
    <source>
        <dbReference type="SAM" id="Coils"/>
    </source>
</evidence>
<dbReference type="AlphaFoldDB" id="A0A6A6R4V2"/>
<feature type="region of interest" description="Disordered" evidence="2">
    <location>
        <begin position="495"/>
        <end position="524"/>
    </location>
</feature>
<accession>A0A6A6R4V2</accession>
<feature type="compositionally biased region" description="Polar residues" evidence="2">
    <location>
        <begin position="495"/>
        <end position="514"/>
    </location>
</feature>
<sequence>MADPISIIGLVIGIGTTGCQISIALFDMASTVRHAAQDMKDLATELVNLSYIFIQLGDLLKDHRHLCTPEFFLSASSIVERFKEVEKELNKTTRKGKKMKRVKWLLRSPKIKGLLQKLEAIKTSTTLVLATINLTKEQASRKYNTIKNPNPVPKADIKSLRLDRDPKSPLPKYSAPINRFRKVVEGIVQASRFAIEKSQMQVEGNPNETKKYYDSRIQRWCAPPNDTATWLYRLVFCSDPAMSYQTLPKPYAGGSIIDYGGTGTSTSESDYESAEDEAHLVRFENQINAPGCIQWEPPSVVVDRLLRMWTTLDDVQIFESRVDSIDNKDNHQTQSRPGILKGQQKPPKPRDLKPHASDASDYSGGELSSAPGSDSCDGSEGPIDSKVPKATATTPWPDPSTMLFDSSPQNASQNDPQRTDSNPFFPGFDTGVNRNLYYPGYSRGQYTGNGVFAQNPYSVSPVPGAATAPPIHTSSRTPHPQVLPLSQMLGEYQSSEFSKSSNVPAETRTTTMSEASRAAPKSANEARMSRVIDLLLEQLVGGDKDDNDQSVAHVPLNETYLRECVRDLYRNEKNQDLTAQSRESDRDTAAAEQRTIDNACHEARREVEERAIERAKEAKAAADKELAQVTAAAKAAKRAKKALEEEIAKREQQKFEAKAAEERQKLNEQFAHLTKVIENQSVTQQGAHTDFHSSTSRQMALQPLRKTRIADGTRHVEVIEFAKNHLSPSNTTQIAPISIFQDDFPSLDYFSHRNADFGTSRNSRNGAYTPKSPSDTRGNEVSRSSPKPILFPSRIGSTSQAVSELQTSLTTCGLTASFEINSECDKTLIASSNQGEDPLWGTVFWEPPQFGHNSELLQTLKSYGWRPHYRRVSDVGQTYFLGHEPVHMFFFTPRYRPQLEPTKSSGPDSQSSTEYLIIGRELVEEYALQELGFDFKSTDSGGYALDCRLTPNDIDALIERSFTIRETNFRRHYRQLAWASEDLTQSRAEPTRSLNTGEMFWAERDIPRAQAITIRTSEEDSTPSKSSFDLLSSPSPAPSVYTIPSSAGLPSSLASDAGTLEDLIDLSGF</sequence>
<feature type="coiled-coil region" evidence="1">
    <location>
        <begin position="598"/>
        <end position="665"/>
    </location>
</feature>
<evidence type="ECO:0008006" key="5">
    <source>
        <dbReference type="Google" id="ProtNLM"/>
    </source>
</evidence>
<keyword evidence="4" id="KW-1185">Reference proteome</keyword>